<keyword evidence="13" id="KW-1185">Reference proteome</keyword>
<dbReference type="Pfam" id="PF07111">
    <property type="entry name" value="HCR"/>
    <property type="match status" value="1"/>
</dbReference>
<comment type="subcellular location">
    <subcellularLocation>
        <location evidence="3">Cytoplasm</location>
    </subcellularLocation>
    <subcellularLocation>
        <location evidence="2">Nucleus</location>
    </subcellularLocation>
</comment>
<dbReference type="GO" id="GO:0005737">
    <property type="term" value="C:cytoplasm"/>
    <property type="evidence" value="ECO:0007669"/>
    <property type="project" value="UniProtKB-SubCell"/>
</dbReference>
<sequence>MDTPLIHDSGTVPVLLPPSSFESSHQTVDTWTALAQATGEILDLKERNLKLQLVCRERKNITISAGEEINAHVDLHQRQPSPVPSVAYSKPERTELWHYHDIISHQAADIVQLKEQLVQSVANYEKQVAQLEGQLLLKESHHAQQLVSLEERLKLMSEQYETEIAKLQSAKNKCEQDQTTAVHRWETQLESNEEQRLAVINQLKKQLEELQQKYVNMETELTDKIRENDALLEEQSRTISQLKTYLRENPKQSTEIWKRDLNNVKSRLEDTELERKKLASEVDSLNIRLKSLNDLMLLHEKEISKVRWREKVFELLVQLKCTELSHEEEKRHWTNEMSERELTKAQELAIMLDDKIKKDEVTIVQIVDYINSVQSGLSDVDSRHKQLIKMLSSYCQRLAFASSRIELLQVAMFVSLIMVCFRPFESQLKTELIRVTEERDTLAAQIKSDARMLENKVLAAKQQDKESACSAIQSQFTEQLAVMEQNLNDARREQTKTVIALRQMEREVSREKKRNAEHISTIEHHYQREVAKLEDRLLSADKDRNLLMATLRQEGLIGKHRSQQAPPVLMSSEMEAHRHQISQKTVLDDQETDEPLHAVIDDVRCLAKAVLEDSDDDLTENVMTTEHCHNDGMLTSDE</sequence>
<comment type="function">
    <text evidence="1">May be a regulator of keratinocyte proliferation or differentiation.</text>
</comment>
<evidence type="ECO:0000256" key="9">
    <source>
        <dbReference type="ARBA" id="ARBA00023242"/>
    </source>
</evidence>
<evidence type="ECO:0000256" key="10">
    <source>
        <dbReference type="ARBA" id="ARBA00031932"/>
    </source>
</evidence>
<keyword evidence="9" id="KW-0539">Nucleus</keyword>
<dbReference type="InterPro" id="IPR009800">
    <property type="entry name" value="HCR"/>
</dbReference>
<dbReference type="PANTHER" id="PTHR46822">
    <property type="entry name" value="COILED-COIL ALPHA-HELICAL ROD PROTEIN 1"/>
    <property type="match status" value="1"/>
</dbReference>
<reference evidence="12" key="1">
    <citation type="journal article" date="2023" name="Mol. Biol. Evol.">
        <title>Third-Generation Sequencing Reveals the Adaptive Role of the Epigenome in Three Deep-Sea Polychaetes.</title>
        <authorList>
            <person name="Perez M."/>
            <person name="Aroh O."/>
            <person name="Sun Y."/>
            <person name="Lan Y."/>
            <person name="Juniper S.K."/>
            <person name="Young C.R."/>
            <person name="Angers B."/>
            <person name="Qian P.Y."/>
        </authorList>
    </citation>
    <scope>NUCLEOTIDE SEQUENCE</scope>
    <source>
        <strain evidence="12">P08H-3</strain>
    </source>
</reference>
<evidence type="ECO:0000256" key="4">
    <source>
        <dbReference type="ARBA" id="ARBA00016468"/>
    </source>
</evidence>
<dbReference type="PANTHER" id="PTHR46822:SF1">
    <property type="entry name" value="COILED-COIL ALPHA-HELICAL ROD PROTEIN 1"/>
    <property type="match status" value="1"/>
</dbReference>
<dbReference type="AlphaFoldDB" id="A0AAD9JG88"/>
<dbReference type="GO" id="GO:0006611">
    <property type="term" value="P:protein export from nucleus"/>
    <property type="evidence" value="ECO:0007669"/>
    <property type="project" value="TreeGrafter"/>
</dbReference>
<dbReference type="GO" id="GO:0005634">
    <property type="term" value="C:nucleus"/>
    <property type="evidence" value="ECO:0007669"/>
    <property type="project" value="UniProtKB-SubCell"/>
</dbReference>
<evidence type="ECO:0000256" key="5">
    <source>
        <dbReference type="ARBA" id="ARBA00022473"/>
    </source>
</evidence>
<evidence type="ECO:0000256" key="1">
    <source>
        <dbReference type="ARBA" id="ARBA00003936"/>
    </source>
</evidence>
<evidence type="ECO:0000256" key="6">
    <source>
        <dbReference type="ARBA" id="ARBA00022490"/>
    </source>
</evidence>
<dbReference type="GO" id="GO:0030154">
    <property type="term" value="P:cell differentiation"/>
    <property type="evidence" value="ECO:0007669"/>
    <property type="project" value="UniProtKB-KW"/>
</dbReference>
<evidence type="ECO:0000256" key="3">
    <source>
        <dbReference type="ARBA" id="ARBA00004496"/>
    </source>
</evidence>
<proteinExistence type="predicted"/>
<keyword evidence="8 11" id="KW-0175">Coiled coil</keyword>
<evidence type="ECO:0000256" key="11">
    <source>
        <dbReference type="SAM" id="Coils"/>
    </source>
</evidence>
<keyword evidence="7" id="KW-0221">Differentiation</keyword>
<evidence type="ECO:0000313" key="12">
    <source>
        <dbReference type="EMBL" id="KAK2152384.1"/>
    </source>
</evidence>
<protein>
    <recommendedName>
        <fullName evidence="4">Coiled-coil alpha-helical rod protein 1</fullName>
    </recommendedName>
    <alternativeName>
        <fullName evidence="10">Alpha-helical coiled-coil rod protein</fullName>
    </alternativeName>
</protein>
<accession>A0AAD9JG88</accession>
<evidence type="ECO:0000256" key="7">
    <source>
        <dbReference type="ARBA" id="ARBA00022782"/>
    </source>
</evidence>
<organism evidence="12 13">
    <name type="scientific">Paralvinella palmiformis</name>
    <dbReference type="NCBI Taxonomy" id="53620"/>
    <lineage>
        <taxon>Eukaryota</taxon>
        <taxon>Metazoa</taxon>
        <taxon>Spiralia</taxon>
        <taxon>Lophotrochozoa</taxon>
        <taxon>Annelida</taxon>
        <taxon>Polychaeta</taxon>
        <taxon>Sedentaria</taxon>
        <taxon>Canalipalpata</taxon>
        <taxon>Terebellida</taxon>
        <taxon>Terebelliformia</taxon>
        <taxon>Alvinellidae</taxon>
        <taxon>Paralvinella</taxon>
    </lineage>
</organism>
<keyword evidence="6" id="KW-0963">Cytoplasm</keyword>
<feature type="coiled-coil region" evidence="11">
    <location>
        <begin position="114"/>
        <end position="302"/>
    </location>
</feature>
<comment type="caution">
    <text evidence="12">The sequence shown here is derived from an EMBL/GenBank/DDBJ whole genome shotgun (WGS) entry which is preliminary data.</text>
</comment>
<evidence type="ECO:0000256" key="2">
    <source>
        <dbReference type="ARBA" id="ARBA00004123"/>
    </source>
</evidence>
<keyword evidence="5" id="KW-0217">Developmental protein</keyword>
<evidence type="ECO:0000256" key="8">
    <source>
        <dbReference type="ARBA" id="ARBA00023054"/>
    </source>
</evidence>
<dbReference type="Proteomes" id="UP001208570">
    <property type="component" value="Unassembled WGS sequence"/>
</dbReference>
<dbReference type="GO" id="GO:0005814">
    <property type="term" value="C:centriole"/>
    <property type="evidence" value="ECO:0007669"/>
    <property type="project" value="TreeGrafter"/>
</dbReference>
<name>A0AAD9JG88_9ANNE</name>
<feature type="coiled-coil region" evidence="11">
    <location>
        <begin position="443"/>
        <end position="521"/>
    </location>
</feature>
<dbReference type="EMBL" id="JAODUP010000330">
    <property type="protein sequence ID" value="KAK2152384.1"/>
    <property type="molecule type" value="Genomic_DNA"/>
</dbReference>
<gene>
    <name evidence="12" type="ORF">LSH36_330g07000</name>
</gene>
<evidence type="ECO:0000313" key="13">
    <source>
        <dbReference type="Proteomes" id="UP001208570"/>
    </source>
</evidence>